<dbReference type="Pfam" id="PF05860">
    <property type="entry name" value="TPS"/>
    <property type="match status" value="1"/>
</dbReference>
<dbReference type="InterPro" id="IPR050909">
    <property type="entry name" value="Bact_Autotransporter_VF"/>
</dbReference>
<comment type="subcellular location">
    <subcellularLocation>
        <location evidence="1">Secreted</location>
    </subcellularLocation>
</comment>
<feature type="region of interest" description="Disordered" evidence="4">
    <location>
        <begin position="4331"/>
        <end position="4351"/>
    </location>
</feature>
<dbReference type="SUPFAM" id="SSF51126">
    <property type="entry name" value="Pectin lyase-like"/>
    <property type="match status" value="1"/>
</dbReference>
<sequence length="4383" mass="447646">MMSTQGQVSPRAKGKTGRFKMAPVAGAVALALAAGGYAVDVHAASPGGAAWFAAAGASTAGRVGQRAPMPGAAGLPSAARQQAQSRQQLSRSIANLSRTANAIAAQQAAQEAARANASNADWVRDGVGANGLDRLAAGRWDAAEIEAGVGADGRHAVTIAQNRSRAILEWNSFHVGRNTDVTFVQGSSDAVLNKVLGDARPSQIQGSIQANGTVMIVNQNGVVFTGTSQVNVRNLAAAAANITDAQFESGLYGANNVETFKAAAGKVLVEAGARIATRPLGQLSSTESGGYVLLVGKEVENAGAIHTPRGQALLAAGDSFVISKGQGTDGNQSSTTRGNEVTATGSGLARNTGLIQSPEGDITLTANGVEQAGVLLSSTSVNHRGTIHLSTAGAQGRVSLAAGGVSAILVDAAEGTALDSQRDALMAPTLDGTDTPIVVADAYRRDQSLVRIDSSGTVDFEGGSLTLATGGQVAVKADQRALLREGAVIDVAGAVGVTVAMEANSVKVNIQGNEQRDAPLNRESGALNSTDVWVDVRDLLRVEADYDAATNPDGYKTDRWYTQGGLLEVGGYLGTQGRTAGEWLAQGGTVSFTGNDVITQSGSQINLSGGTLDVQEGFMRQSWLRGTDGRLYEVSKAPGDILYAGLYNGYELTSERWGHTRRFYSPLIAPTRRWEQGYTVGRDAGALVVGTRNAVIEGEIVSEAYQGPRQTQAPEAGLDGYSQVQSAAARRGRLIVGSYTPYYVKESGALSYALTAAADTIRDVVLGTAAVAVADGLGLEGELPQDREGTLYLDTGWLNGFELGSVGIAARNGIVVEDALAVGLGGEIRLFAPRIEIKADLTARSGAISVGNVSRQVGGAAAPYTLQDIKLAAPAGGQTEAIVAPGVTLDARGVWSNQRLAPSDAAGLPYLNGGSVSIRQTGSVVLGEGSVVDVSSGAVLGSNGSLAGGRGGSLTLQAGFDQSTGALTLGGELRGHGVEGGGALGLQTGAAVVIGGAPLPGVEGARADTLWLPQDVFAQGFSKYAVTGTQGLTVADGAVVDVLMPVYRLGADAYVTATGTDPAAALEVWTPPLYQEDPRRGALTQRGGASLTLQAGTASATVNVKEVTGRIGAGAVVTVDPGQAITVRGVGSLDVQGRLNAWGGQIELGSIALAGAVSRPVVTDLSIWIGERAVLDVAGRAVAQDAQGRPLRDLQGRRYGLAPDGGRIVIGGQLDAESGAFTGTDRFVVVRPGALLDASGAPAVTVDLAVAGLGSAAAPTVLAGQGGTISLVSANGLYLEGDLRAHSGGAGTGGGSLLVGSGIGAAYADTPDRQLRLYELVLGQQQAASALADGLDPASAAPALVYGHARLAAAQVADGGFDSLTLYSAGMLAFDGDVDLSLRRELRLYAGSLGLAEGAPQDSRVRLAAPYVRLSGTNGLGGIDSARRWLGMHYGDTQLAVSAQPLAGRLRVEAGGLLDLAGQAGIGSGGRITLALPNQAGQVVDRRGFDAVELVSGGDLRVGPGQVYLPGDLTLAAAQIYPTTPASPTEGGARIHAGWRGNSAAYDPARTLALARTTDILPDVPHAVFGKLALAAATVEQGGVLRAPQGLITLGSDASGTRSAVTLLPGSITSTSSQGLSMPYGGTVDGIDWYYGEAAIVLKGAITNDRGVRIDAASVDVQAGALIDLSGGGELAGAGFVSGRGGSVNVLAQPLVAANPSHAYSDAGNAVYAIVPGYAGDYAPVTAETGAGAPLAGRQITLDGSALGLAPGMRTYTLLPSAYALLPGAFRVEIGATQTPGAAVTAALPGGSRVSTGRLGYAHTDIRESLARRVIVTPAATVRTLSQYNETSYAEFARADAALLGAPRPSLPADGQNLYLNFQAGAGAQAMRFAGLADFRAGQDGYAGTAVVLDTVSGRIEILAAGAAPTEGFAGVSLYAEDLNALGAARLSIGATPSVTYGSQGNYLTFGDSYKSRDIILREGAVLRAAEVLLLSGYRSLAGENGAIIVEAGAGIDTLGRGETPFDSRDGFVYVLQNSLPAPQFGELGSGAAMLAVSNGWLDVLPAAADIPTQGAILLGQCGASGRCDATSTLYSEGTIAFATNNTFELGENVRFGTRNLSLGVGAVNVGTSAALEAARAAGVLPSGLMLNQGVLDRLLNGDTSTGAPALEALILNASSAVNFFGTATLDTYDAAGQSRIDTLVFGTPAIYGFGSADDLATIRTESLVWAGTTHAPGAVITGGAGTGEGTLAIDAQSISFGYGPSAQVSGLDEAGRLALGFSTYRLTAAERMTANHEGSVAFYRSQSAYAPGQGYAYTGGDLFLTTPLVTGEAGSSNAITAGGVIRASAPQGALARQAAALADAEGLGASLSLTGASVTLDTAVALPSGKLAVTATTGDIELTGAARLDVAGRAVAFDDVLKYSWGGEIGLRSEAGGIRQAADSVIDLSAANNHAGRFTAIALADAPGADADAGIVDLQGVILGAASGEYDAGGTWMPYQSGGITVRAQRLGEGGLDGLFAALNGRLNAGEVYGLRSFQIKQGSLTIGAVGDAAAREANVLKANQIEVSIDGGALTLAGLIDASSQQVGSIRLSAAQGLALESGARLDAHGARLRVDNNGQIIDSPNRAIVELNAGTGTLRLAEGARIDVRHGVDDARYAANPALLARAQARGPLGTVALYAPRVDAAGNADTPEAIAYGDVAIQAPGRPVIEGAQALTLYAMQRYDDSDPDAVLRDGTDTASGLPYRLVDQDYLEDKHTQSTAFMAKAVIGQAGGSALNAALQARLAGLSDYAGVLHLRPGVEIASARDVVVSGDLDLSGHRYASINPAVAARYVAGAQPGTAGYGSGEAGWLTLRAAGDLTIHGSITDGFAPPGETPDDDGWMLRPGYVSYGADVIVPRTGVTLADGTTYPLGRALNYDVPVKAMTVPGGTQLPVDAVLTAELFLPANTILAGALRDAQGALLRDADGEPLVAGKRLAQALTLEPGTQVGAGFVAPSAGAAIDALLWPKGVALPAVATLDGDLTLPMGGLIPSQANLKLPGDTLYVDLRPADANGRQGTNWAVAGMLPAGTQSWSLRLVAGADLQAADSRLTRADGKGNLMLADTHYSVFDRHEITTIPGTPAQPGWAWYWSEQGAADWGMEAGTEISPDWNPNGLCADMPGWCEKVEYLWSELGPLFDPSYLPGTPILGENLGWCPSEVCIPAREPIPGTPDQTVVGDIIERLPLSPMFSVIRTGTGDLDLVAGGDIGMRSSYGVYTAGTQAADVSSVFDQPRATASGTTAALGRNDSNFTDSLKGYEDALAAYETLVTGGSSLYQAWYPEQGGNLSLKAGGNLTGDAWTKGISLMPDGNVDTGNRITQLSSANSANWLWRQGDAAGSENGAAWWINFGTYVAAPQAYASDASDVMPYLVGFTGYGTLGGGNLNLDVGGDAGAIEAIGPGNRGGYFPRSQGLVLAVASTGRVGADGQLRLTGGGDLSVRIGGALNPNRDALTAPYGLNTIRQNLDLNGIAANLRGHAAITAASQGSIEQIYSSFSAFRDPKDVRAADVFTSTWSQASGGLMLMPGDATFTLAARDDLALGGVWDGGRISAIDSNAQESWFSLWQPTTAIDLFAAGGNLTPGTQAADRSGYNIAAFGATAGRIVYPAILRAAAPAGSIYFGRAAVREITGPGGAGGVYVDVIPMDSTVLAPSPYGELELLAGQSIYAGGSSINRSSADTSVMPTPFDPATPGNLDALAFPLPNNLFAFGPDTASGGYDLAPARFYALAGDIVGLRTGEVLSEFGVISAYTGRTFYQAGGAVWMKAGRDIVNSGTQVGEYYGAPSGASGLPSYQATGNLIVHTRDTDVSIIQAGRDILYSSFDILGPGLLELTAGRNILMENRADLVSLGDVLAGGARPGASIVVQAGMNAGNTDWSGFLDAYLDRANLAAVGGKLADQPGRVPRTYDALSLEDWLRSEYGYRGEAIDGDPEAYLAGLQARYSAANPDSGTRLREIYEKEAASDAYLVNWLTRRYGADTAGWRLRDPATGQLSGTAQVFDAATMDARAYLAGLPAEQRRIYAREVYFAELRAAGREYNNVQSPRAGNYLRGRNAIAALFPDDETARGDVILYQGATRNGSIRTLDGGDIQALTPRGAQTYGVAGVQPAEGAKVEPAGLLTQGAGHIRMYSLGSILLGQSRIMTTFGGDIFAWSVRGDINAGRGSKSTLVYTPPRRVYDAFGNVRLSPQVPSTGAGIATLAPIPEVPAGDVDLIAPLGTIDAGEAGIRVSGNVNIAALQVVNAANIQVKGDAVGIPVVAAVNVGALTSASAAASSAADAAQESVARSRAAARQNLPSIISVQILGFGDESAPAGEAASPGPRSRAPYDASSVLQVVGERRQVYPQQASFVTGDQWRDLQQPR</sequence>
<protein>
    <submittedName>
        <fullName evidence="6">Filamentous haemagglutinin family outer membrane protein associated with VreARI signalling system</fullName>
    </submittedName>
</protein>
<dbReference type="InterPro" id="IPR011050">
    <property type="entry name" value="Pectin_lyase_fold/virulence"/>
</dbReference>
<dbReference type="InterPro" id="IPR021026">
    <property type="entry name" value="Filamn_hemagglutn_DUF3739"/>
</dbReference>
<dbReference type="GO" id="GO:0005576">
    <property type="term" value="C:extracellular region"/>
    <property type="evidence" value="ECO:0007669"/>
    <property type="project" value="UniProtKB-SubCell"/>
</dbReference>
<evidence type="ECO:0000256" key="1">
    <source>
        <dbReference type="ARBA" id="ARBA00004613"/>
    </source>
</evidence>
<feature type="compositionally biased region" description="Low complexity" evidence="4">
    <location>
        <begin position="4331"/>
        <end position="4342"/>
    </location>
</feature>
<feature type="region of interest" description="Disordered" evidence="4">
    <location>
        <begin position="63"/>
        <end position="89"/>
    </location>
</feature>
<dbReference type="Pfam" id="PF12545">
    <property type="entry name" value="DUF3739"/>
    <property type="match status" value="1"/>
</dbReference>
<proteinExistence type="predicted"/>
<dbReference type="EMBL" id="CAADIO010000027">
    <property type="protein sequence ID" value="VFR91701.1"/>
    <property type="molecule type" value="Genomic_DNA"/>
</dbReference>
<evidence type="ECO:0000313" key="6">
    <source>
        <dbReference type="EMBL" id="VFR91701.1"/>
    </source>
</evidence>
<evidence type="ECO:0000259" key="5">
    <source>
        <dbReference type="SMART" id="SM00912"/>
    </source>
</evidence>
<reference evidence="6" key="1">
    <citation type="submission" date="2019-03" db="EMBL/GenBank/DDBJ databases">
        <authorList>
            <person name="Danneels B."/>
        </authorList>
    </citation>
    <scope>NUCLEOTIDE SEQUENCE</scope>
</reference>
<feature type="domain" description="Filamentous haemagglutinin FhaB/tRNA nuclease CdiA-like TPS" evidence="5">
    <location>
        <begin position="129"/>
        <end position="246"/>
    </location>
</feature>
<dbReference type="NCBIfam" id="TIGR01901">
    <property type="entry name" value="adhes_NPXG"/>
    <property type="match status" value="1"/>
</dbReference>
<evidence type="ECO:0000256" key="3">
    <source>
        <dbReference type="ARBA" id="ARBA00022729"/>
    </source>
</evidence>
<dbReference type="InterPro" id="IPR008638">
    <property type="entry name" value="FhaB/CdiA-like_TPS"/>
</dbReference>
<name>A0A484UY43_9ZZZZ</name>
<feature type="compositionally biased region" description="Low complexity" evidence="4">
    <location>
        <begin position="77"/>
        <end position="89"/>
    </location>
</feature>
<evidence type="ECO:0000256" key="4">
    <source>
        <dbReference type="SAM" id="MobiDB-lite"/>
    </source>
</evidence>
<organism evidence="6">
    <name type="scientific">plant metagenome</name>
    <dbReference type="NCBI Taxonomy" id="1297885"/>
    <lineage>
        <taxon>unclassified sequences</taxon>
        <taxon>metagenomes</taxon>
        <taxon>organismal metagenomes</taxon>
    </lineage>
</organism>
<feature type="region of interest" description="Disordered" evidence="4">
    <location>
        <begin position="326"/>
        <end position="345"/>
    </location>
</feature>
<keyword evidence="2" id="KW-0964">Secreted</keyword>
<evidence type="ECO:0000256" key="2">
    <source>
        <dbReference type="ARBA" id="ARBA00022525"/>
    </source>
</evidence>
<gene>
    <name evidence="6" type="ORF">RAN3_4123</name>
</gene>
<dbReference type="PANTHER" id="PTHR12338:SF8">
    <property type="entry name" value="HEME_HEMOPEXIN-BINDING PROTEIN"/>
    <property type="match status" value="1"/>
</dbReference>
<dbReference type="Gene3D" id="2.160.20.10">
    <property type="entry name" value="Single-stranded right-handed beta-helix, Pectin lyase-like"/>
    <property type="match status" value="1"/>
</dbReference>
<accession>A0A484UY43</accession>
<dbReference type="PANTHER" id="PTHR12338">
    <property type="entry name" value="AUTOTRANSPORTER"/>
    <property type="match status" value="1"/>
</dbReference>
<keyword evidence="3" id="KW-0732">Signal</keyword>
<dbReference type="InterPro" id="IPR012334">
    <property type="entry name" value="Pectin_lyas_fold"/>
</dbReference>
<dbReference type="SMART" id="SM00912">
    <property type="entry name" value="Haemagg_act"/>
    <property type="match status" value="1"/>
</dbReference>